<dbReference type="AlphaFoldDB" id="U2YF49"/>
<evidence type="ECO:0000313" key="1">
    <source>
        <dbReference type="EMBL" id="GAD52581.1"/>
    </source>
</evidence>
<dbReference type="Proteomes" id="UP000016986">
    <property type="component" value="Unassembled WGS sequence"/>
</dbReference>
<name>U2YF49_9EURY</name>
<gene>
    <name evidence="1" type="ORF">MBEHAL_1341</name>
</gene>
<organism evidence="1 2">
    <name type="scientific">Halarchaeum acidiphilum MH1-52-1</name>
    <dbReference type="NCBI Taxonomy" id="1261545"/>
    <lineage>
        <taxon>Archaea</taxon>
        <taxon>Methanobacteriati</taxon>
        <taxon>Methanobacteriota</taxon>
        <taxon>Stenosarchaea group</taxon>
        <taxon>Halobacteria</taxon>
        <taxon>Halobacteriales</taxon>
        <taxon>Halobacteriaceae</taxon>
    </lineage>
</organism>
<reference evidence="1 2" key="1">
    <citation type="submission" date="2013-09" db="EMBL/GenBank/DDBJ databases">
        <title>Whole genome sequencing of Halarchaeum acidiphilum strain MH1-52-1.</title>
        <authorList>
            <person name="Shimane Y."/>
            <person name="Minegishi H."/>
            <person name="Nishi S."/>
            <person name="Echigo A."/>
            <person name="Shuto A."/>
            <person name="Konishi M."/>
            <person name="Ito T."/>
            <person name="Ohkuma M."/>
            <person name="Ohta Y."/>
            <person name="Nagano Y."/>
            <person name="Tsubouchi T."/>
            <person name="Mori K."/>
            <person name="Usui K."/>
            <person name="Kamekura M."/>
            <person name="Usami R."/>
            <person name="Takaki Y."/>
            <person name="Hatada Y."/>
        </authorList>
    </citation>
    <scope>NUCLEOTIDE SEQUENCE [LARGE SCALE GENOMIC DNA]</scope>
    <source>
        <strain evidence="1 2">JCM 16109</strain>
    </source>
</reference>
<protein>
    <submittedName>
        <fullName evidence="1">Uncharacterized protein</fullName>
    </submittedName>
</protein>
<accession>U2YF49</accession>
<keyword evidence="2" id="KW-1185">Reference proteome</keyword>
<proteinExistence type="predicted"/>
<comment type="caution">
    <text evidence="1">The sequence shown here is derived from an EMBL/GenBank/DDBJ whole genome shotgun (WGS) entry which is preliminary data.</text>
</comment>
<sequence length="53" mass="5793">MVVKDGEAATIATGRPRKYVLSGPTELFRRAVTIESEIEASRAIEESTTPDEI</sequence>
<evidence type="ECO:0000313" key="2">
    <source>
        <dbReference type="Proteomes" id="UP000016986"/>
    </source>
</evidence>
<dbReference type="EMBL" id="BATA01000027">
    <property type="protein sequence ID" value="GAD52581.1"/>
    <property type="molecule type" value="Genomic_DNA"/>
</dbReference>